<organism evidence="2 3">
    <name type="scientific">Dyadobacter linearis</name>
    <dbReference type="NCBI Taxonomy" id="2823330"/>
    <lineage>
        <taxon>Bacteria</taxon>
        <taxon>Pseudomonadati</taxon>
        <taxon>Bacteroidota</taxon>
        <taxon>Cytophagia</taxon>
        <taxon>Cytophagales</taxon>
        <taxon>Spirosomataceae</taxon>
        <taxon>Dyadobacter</taxon>
    </lineage>
</organism>
<dbReference type="EMBL" id="CAJRAU010000001">
    <property type="protein sequence ID" value="CAG5067518.1"/>
    <property type="molecule type" value="Genomic_DNA"/>
</dbReference>
<name>A0ABM8UJC8_9BACT</name>
<protein>
    <recommendedName>
        <fullName evidence="4">GWxTD domain-containing protein</fullName>
    </recommendedName>
</protein>
<gene>
    <name evidence="2" type="ORF">DYBT9623_00239</name>
</gene>
<reference evidence="2 3" key="1">
    <citation type="submission" date="2021-04" db="EMBL/GenBank/DDBJ databases">
        <authorList>
            <person name="Rodrigo-Torres L."/>
            <person name="Arahal R. D."/>
            <person name="Lucena T."/>
        </authorList>
    </citation>
    <scope>NUCLEOTIDE SEQUENCE [LARGE SCALE GENOMIC DNA]</scope>
    <source>
        <strain evidence="2 3">CECT 9623</strain>
    </source>
</reference>
<sequence>MEMKPRRSTAANWQDPTVPRKRFALKNLWLFALPAGFLFTIWFIAFGCNNQVNSRTLQGITSIRTENSQRFFQLKVDTTNWRQQGRGSELSTLIPSQGKLMHTFLIRIPGFDAFARIHPERKDSTTFESELPNVPAGKYLVYANILTYSGLVETITDTLVIPGQKAALAQSEAVFWEDTYVVTNPISAPRKAKPGENFVICGLPGVKLAFEDGSYAIMEGKQNEALEAGKAYELNFELFNPDGSACLPEPYLGILGHLAVVRSDGSVFIHLRPAGSFSKTPEQIFKNRLADTTKLVNSPVAFRDTVDSYLARLKAMSVPEREEYLMTEMGMYETNGSGMMGMDHSNRITFPYSFPKAGQYRLFLQVKRNDKVLTGIFDVSVKDSGQTL</sequence>
<keyword evidence="3" id="KW-1185">Reference proteome</keyword>
<keyword evidence="1" id="KW-0812">Transmembrane</keyword>
<evidence type="ECO:0008006" key="4">
    <source>
        <dbReference type="Google" id="ProtNLM"/>
    </source>
</evidence>
<evidence type="ECO:0000313" key="2">
    <source>
        <dbReference type="EMBL" id="CAG5067518.1"/>
    </source>
</evidence>
<proteinExistence type="predicted"/>
<accession>A0ABM8UJC8</accession>
<keyword evidence="1" id="KW-1133">Transmembrane helix</keyword>
<evidence type="ECO:0000313" key="3">
    <source>
        <dbReference type="Proteomes" id="UP000679725"/>
    </source>
</evidence>
<keyword evidence="1" id="KW-0472">Membrane</keyword>
<evidence type="ECO:0000256" key="1">
    <source>
        <dbReference type="SAM" id="Phobius"/>
    </source>
</evidence>
<feature type="transmembrane region" description="Helical" evidence="1">
    <location>
        <begin position="28"/>
        <end position="47"/>
    </location>
</feature>
<dbReference type="Proteomes" id="UP000679725">
    <property type="component" value="Unassembled WGS sequence"/>
</dbReference>
<comment type="caution">
    <text evidence="2">The sequence shown here is derived from an EMBL/GenBank/DDBJ whole genome shotgun (WGS) entry which is preliminary data.</text>
</comment>